<dbReference type="GO" id="GO:0006865">
    <property type="term" value="P:amino acid transport"/>
    <property type="evidence" value="ECO:0007669"/>
    <property type="project" value="UniProtKB-KW"/>
</dbReference>
<evidence type="ECO:0000256" key="2">
    <source>
        <dbReference type="SAM" id="MobiDB-lite"/>
    </source>
</evidence>
<reference evidence="3" key="1">
    <citation type="journal article" date="2014" name="Nat. Commun.">
        <title>Multiple recent horizontal transfers of a large genomic region in cheese making fungi.</title>
        <authorList>
            <person name="Cheeseman K."/>
            <person name="Ropars J."/>
            <person name="Renault P."/>
            <person name="Dupont J."/>
            <person name="Gouzy J."/>
            <person name="Branca A."/>
            <person name="Abraham A.L."/>
            <person name="Ceppi M."/>
            <person name="Conseiller E."/>
            <person name="Debuchy R."/>
            <person name="Malagnac F."/>
            <person name="Goarin A."/>
            <person name="Silar P."/>
            <person name="Lacoste S."/>
            <person name="Sallet E."/>
            <person name="Bensimon A."/>
            <person name="Giraud T."/>
            <person name="Brygoo Y."/>
        </authorList>
    </citation>
    <scope>NUCLEOTIDE SEQUENCE [LARGE SCALE GENOMIC DNA]</scope>
    <source>
        <strain evidence="3">FM164</strain>
    </source>
</reference>
<dbReference type="GO" id="GO:0006914">
    <property type="term" value="P:autophagy"/>
    <property type="evidence" value="ECO:0007669"/>
    <property type="project" value="UniProtKB-KW"/>
</dbReference>
<evidence type="ECO:0000256" key="1">
    <source>
        <dbReference type="RuleBase" id="RU363073"/>
    </source>
</evidence>
<accession>W6Q4B1</accession>
<dbReference type="Pfam" id="PF11700">
    <property type="entry name" value="ATG22"/>
    <property type="match status" value="1"/>
</dbReference>
<sequence length="117" mass="12551">MADVRDSVEGNVSGDEEDVDKQGLRATEHDLEQANSKAVFNSKKALWGFLVLCYSTGPTSSMVSNYVTAAILSAANLLGHQAGSNKPCSRRGTNISCLVEFGGGEIDYNSYTCVSWH</sequence>
<gene>
    <name evidence="3" type="ORF">PROQFM164_S02g001613</name>
</gene>
<keyword evidence="1" id="KW-0072">Autophagy</keyword>
<comment type="subcellular location">
    <subcellularLocation>
        <location evidence="1">Vacuole membrane</location>
        <topology evidence="1">Multi-pass membrane protein</topology>
    </subcellularLocation>
</comment>
<dbReference type="EMBL" id="HG792016">
    <property type="protein sequence ID" value="CDM31463.1"/>
    <property type="molecule type" value="Genomic_DNA"/>
</dbReference>
<comment type="function">
    <text evidence="1">Vacuolar effluxer which mediate the efflux of amino acids resulting from autophagic degradation. The release of autophagic amino acids allows the maintenance of protein synthesis and viability during nitrogen starvation.</text>
</comment>
<dbReference type="STRING" id="1365484.W6Q4B1"/>
<proteinExistence type="inferred from homology"/>
<dbReference type="OrthoDB" id="4956953at2759"/>
<keyword evidence="1" id="KW-0029">Amino-acid transport</keyword>
<evidence type="ECO:0000313" key="4">
    <source>
        <dbReference type="Proteomes" id="UP000030686"/>
    </source>
</evidence>
<name>W6Q4B1_PENRF</name>
<feature type="region of interest" description="Disordered" evidence="2">
    <location>
        <begin position="1"/>
        <end position="25"/>
    </location>
</feature>
<organism evidence="3 4">
    <name type="scientific">Penicillium roqueforti (strain FM164)</name>
    <dbReference type="NCBI Taxonomy" id="1365484"/>
    <lineage>
        <taxon>Eukaryota</taxon>
        <taxon>Fungi</taxon>
        <taxon>Dikarya</taxon>
        <taxon>Ascomycota</taxon>
        <taxon>Pezizomycotina</taxon>
        <taxon>Eurotiomycetes</taxon>
        <taxon>Eurotiomycetidae</taxon>
        <taxon>Eurotiales</taxon>
        <taxon>Aspergillaceae</taxon>
        <taxon>Penicillium</taxon>
    </lineage>
</organism>
<keyword evidence="1" id="KW-0813">Transport</keyword>
<dbReference type="Proteomes" id="UP000030686">
    <property type="component" value="Unassembled WGS sequence"/>
</dbReference>
<protein>
    <recommendedName>
        <fullName evidence="1">Autophagy-related protein</fullName>
    </recommendedName>
</protein>
<keyword evidence="4" id="KW-1185">Reference proteome</keyword>
<comment type="similarity">
    <text evidence="1">Belongs to the ATG22 family.</text>
</comment>
<dbReference type="GO" id="GO:0005774">
    <property type="term" value="C:vacuolar membrane"/>
    <property type="evidence" value="ECO:0007669"/>
    <property type="project" value="UniProtKB-SubCell"/>
</dbReference>
<dbReference type="InterPro" id="IPR024671">
    <property type="entry name" value="Atg22-like"/>
</dbReference>
<dbReference type="AlphaFoldDB" id="W6Q4B1"/>
<keyword evidence="1" id="KW-0926">Vacuole</keyword>
<evidence type="ECO:0000313" key="3">
    <source>
        <dbReference type="EMBL" id="CDM31463.1"/>
    </source>
</evidence>